<proteinExistence type="predicted"/>
<dbReference type="AlphaFoldDB" id="A0A1J1LIU7"/>
<dbReference type="OrthoDB" id="1550871at2"/>
<name>A0A1J1LIU7_9CYAN</name>
<dbReference type="EMBL" id="CZDF01000154">
    <property type="protein sequence ID" value="CUR32525.1"/>
    <property type="molecule type" value="Genomic_DNA"/>
</dbReference>
<keyword evidence="2" id="KW-1185">Reference proteome</keyword>
<sequence>MVQLSPSLVDERGIIRKALTLLPPQLRGRFLEVLAELQDESCYRYQRFIKTKLKRIKGTQIPLYCARIDEAERWKLYLYYQDGKLYLQDIIYPLPKANKDSLDIIAELNDF</sequence>
<accession>A0A1J1LIU7</accession>
<gene>
    <name evidence="1" type="ORF">PL9214490072</name>
</gene>
<evidence type="ECO:0000313" key="1">
    <source>
        <dbReference type="EMBL" id="CUR32525.1"/>
    </source>
</evidence>
<dbReference type="RefSeq" id="WP_072719262.1">
    <property type="nucleotide sequence ID" value="NZ_LN889801.1"/>
</dbReference>
<protein>
    <submittedName>
        <fullName evidence="1">Uncharacterized protein</fullName>
    </submittedName>
</protein>
<reference evidence="2" key="1">
    <citation type="submission" date="2015-10" db="EMBL/GenBank/DDBJ databases">
        <authorList>
            <person name="Regsiter A."/>
            <person name="william w."/>
        </authorList>
    </citation>
    <scope>NUCLEOTIDE SEQUENCE [LARGE SCALE GENOMIC DNA]</scope>
</reference>
<dbReference type="Proteomes" id="UP000184315">
    <property type="component" value="Unassembled WGS sequence"/>
</dbReference>
<organism evidence="1 2">
    <name type="scientific">Planktothrix tepida PCC 9214</name>
    <dbReference type="NCBI Taxonomy" id="671072"/>
    <lineage>
        <taxon>Bacteria</taxon>
        <taxon>Bacillati</taxon>
        <taxon>Cyanobacteriota</taxon>
        <taxon>Cyanophyceae</taxon>
        <taxon>Oscillatoriophycideae</taxon>
        <taxon>Oscillatoriales</taxon>
        <taxon>Microcoleaceae</taxon>
        <taxon>Planktothrix</taxon>
    </lineage>
</organism>
<evidence type="ECO:0000313" key="2">
    <source>
        <dbReference type="Proteomes" id="UP000184315"/>
    </source>
</evidence>